<evidence type="ECO:0000313" key="3">
    <source>
        <dbReference type="WBParaSite" id="Hba_07620"/>
    </source>
</evidence>
<evidence type="ECO:0000256" key="1">
    <source>
        <dbReference type="SAM" id="Phobius"/>
    </source>
</evidence>
<keyword evidence="1" id="KW-1133">Transmembrane helix</keyword>
<protein>
    <submittedName>
        <fullName evidence="3">Uncharacterized protein</fullName>
    </submittedName>
</protein>
<keyword evidence="1" id="KW-0812">Transmembrane</keyword>
<dbReference type="Proteomes" id="UP000095283">
    <property type="component" value="Unplaced"/>
</dbReference>
<proteinExistence type="predicted"/>
<keyword evidence="2" id="KW-1185">Reference proteome</keyword>
<sequence>MLFFPNYLDSQSNIPLRTPAYDSSYLSSAFSNGRTYPVTDVQVLTKRNDSVNIFIFTLFYCENQKITDGKSSRAGIDQTTVRCFELISAIFYFYFWLTFYYMCL</sequence>
<keyword evidence="1" id="KW-0472">Membrane</keyword>
<accession>A0A1I7WR04</accession>
<name>A0A1I7WR04_HETBA</name>
<organism evidence="2 3">
    <name type="scientific">Heterorhabditis bacteriophora</name>
    <name type="common">Entomopathogenic nematode worm</name>
    <dbReference type="NCBI Taxonomy" id="37862"/>
    <lineage>
        <taxon>Eukaryota</taxon>
        <taxon>Metazoa</taxon>
        <taxon>Ecdysozoa</taxon>
        <taxon>Nematoda</taxon>
        <taxon>Chromadorea</taxon>
        <taxon>Rhabditida</taxon>
        <taxon>Rhabditina</taxon>
        <taxon>Rhabditomorpha</taxon>
        <taxon>Strongyloidea</taxon>
        <taxon>Heterorhabditidae</taxon>
        <taxon>Heterorhabditis</taxon>
    </lineage>
</organism>
<feature type="transmembrane region" description="Helical" evidence="1">
    <location>
        <begin position="83"/>
        <end position="102"/>
    </location>
</feature>
<dbReference type="WBParaSite" id="Hba_07620">
    <property type="protein sequence ID" value="Hba_07620"/>
    <property type="gene ID" value="Hba_07620"/>
</dbReference>
<dbReference type="AlphaFoldDB" id="A0A1I7WR04"/>
<reference evidence="3" key="1">
    <citation type="submission" date="2016-11" db="UniProtKB">
        <authorList>
            <consortium name="WormBaseParasite"/>
        </authorList>
    </citation>
    <scope>IDENTIFICATION</scope>
</reference>
<evidence type="ECO:0000313" key="2">
    <source>
        <dbReference type="Proteomes" id="UP000095283"/>
    </source>
</evidence>